<comment type="similarity">
    <text evidence="3 7">Belongs to the glycosyl hydrolase 43 family.</text>
</comment>
<accession>A0A8H7S3P4</accession>
<dbReference type="GO" id="GO:0031222">
    <property type="term" value="P:arabinan catabolic process"/>
    <property type="evidence" value="ECO:0007669"/>
    <property type="project" value="UniProtKB-UniPathway"/>
</dbReference>
<feature type="active site" description="Proton donor" evidence="8">
    <location>
        <position position="204"/>
    </location>
</feature>
<evidence type="ECO:0000256" key="6">
    <source>
        <dbReference type="ARBA" id="ARBA00023295"/>
    </source>
</evidence>
<reference evidence="11 12" key="1">
    <citation type="submission" date="2020-12" db="EMBL/GenBank/DDBJ databases">
        <title>Metabolic potential, ecology and presence of endohyphal bacteria is reflected in genomic diversity of Mucoromycotina.</title>
        <authorList>
            <person name="Muszewska A."/>
            <person name="Okrasinska A."/>
            <person name="Steczkiewicz K."/>
            <person name="Drgas O."/>
            <person name="Orlowska M."/>
            <person name="Perlinska-Lenart U."/>
            <person name="Aleksandrzak-Piekarczyk T."/>
            <person name="Szatraj K."/>
            <person name="Zielenkiewicz U."/>
            <person name="Pilsyk S."/>
            <person name="Malc E."/>
            <person name="Mieczkowski P."/>
            <person name="Kruszewska J.S."/>
            <person name="Biernat P."/>
            <person name="Pawlowska J."/>
        </authorList>
    </citation>
    <scope>NUCLEOTIDE SEQUENCE [LARGE SCALE GENOMIC DNA]</scope>
    <source>
        <strain evidence="11 12">CBS 142.35</strain>
    </source>
</reference>
<feature type="signal peptide" evidence="10">
    <location>
        <begin position="1"/>
        <end position="25"/>
    </location>
</feature>
<comment type="catalytic activity">
    <reaction evidence="1 7">
        <text>Endohydrolysis of (1-&gt;5)-alpha-arabinofuranosidic linkages in (1-&gt;5)-arabinans.</text>
        <dbReference type="EC" id="3.2.1.99"/>
    </reaction>
</comment>
<evidence type="ECO:0000256" key="8">
    <source>
        <dbReference type="PIRSR" id="PIRSR606710-1"/>
    </source>
</evidence>
<dbReference type="InterPro" id="IPR016840">
    <property type="entry name" value="Glyco_hydro_43_endo_a_Ara-ase"/>
</dbReference>
<comment type="pathway">
    <text evidence="2 7">Glycan metabolism; L-arabinan degradation.</text>
</comment>
<evidence type="ECO:0000256" key="4">
    <source>
        <dbReference type="ARBA" id="ARBA00012586"/>
    </source>
</evidence>
<evidence type="ECO:0000313" key="12">
    <source>
        <dbReference type="Proteomes" id="UP000646827"/>
    </source>
</evidence>
<dbReference type="PIRSF" id="PIRSF026534">
    <property type="entry name" value="Endo_alpha-L-arabinosidase"/>
    <property type="match status" value="1"/>
</dbReference>
<dbReference type="EC" id="3.2.1.99" evidence="4 7"/>
<organism evidence="11 12">
    <name type="scientific">Circinella minor</name>
    <dbReference type="NCBI Taxonomy" id="1195481"/>
    <lineage>
        <taxon>Eukaryota</taxon>
        <taxon>Fungi</taxon>
        <taxon>Fungi incertae sedis</taxon>
        <taxon>Mucoromycota</taxon>
        <taxon>Mucoromycotina</taxon>
        <taxon>Mucoromycetes</taxon>
        <taxon>Mucorales</taxon>
        <taxon>Lichtheimiaceae</taxon>
        <taxon>Circinella</taxon>
    </lineage>
</organism>
<dbReference type="InterPro" id="IPR023296">
    <property type="entry name" value="Glyco_hydro_beta-prop_sf"/>
</dbReference>
<keyword evidence="12" id="KW-1185">Reference proteome</keyword>
<protein>
    <recommendedName>
        <fullName evidence="4 7">Arabinan endo-1,5-alpha-L-arabinosidase</fullName>
        <ecNumber evidence="4 7">3.2.1.99</ecNumber>
    </recommendedName>
</protein>
<evidence type="ECO:0000256" key="7">
    <source>
        <dbReference type="PIRNR" id="PIRNR026534"/>
    </source>
</evidence>
<feature type="active site" description="Proton acceptor" evidence="8">
    <location>
        <position position="38"/>
    </location>
</feature>
<feature type="chain" id="PRO_5034122454" description="Arabinan endo-1,5-alpha-L-arabinosidase" evidence="10">
    <location>
        <begin position="26"/>
        <end position="314"/>
    </location>
</feature>
<evidence type="ECO:0000256" key="3">
    <source>
        <dbReference type="ARBA" id="ARBA00009865"/>
    </source>
</evidence>
<dbReference type="EMBL" id="JAEPRB010000090">
    <property type="protein sequence ID" value="KAG2222154.1"/>
    <property type="molecule type" value="Genomic_DNA"/>
</dbReference>
<gene>
    <name evidence="11" type="ORF">INT45_007171</name>
</gene>
<dbReference type="AlphaFoldDB" id="A0A8H7S3P4"/>
<dbReference type="PANTHER" id="PTHR43301:SF3">
    <property type="entry name" value="ARABINAN ENDO-1,5-ALPHA-L-ARABINOSIDASE A-RELATED"/>
    <property type="match status" value="1"/>
</dbReference>
<name>A0A8H7S3P4_9FUNG</name>
<sequence>MMFKTWSALLLGIAAVSNVASPVKAAAWKMQTDLNCPDPTIQHDGSNWWTFCTGPGIQVLMSPDGNSWKRIKPVFPEGLPWWNREVPDHKDTNVWAPDVSNYNGKTYLYYSISTPGSRTSAIGVAVADSITAGNWKDQGLVLKTTNEKNNYNAIDPNLVLDLKKKPWLVFGSFFDGIKITPIDPKTMKPTGKIHSIARREAGIEGAILTHHGDYWYLFASIDRCCKGLDSNYKIVVSRAKKIAGPYTDADGKSAMEGGGTIVYAGDRDEIIAPGGQDVFDNKVIAYHYYNKHKDARTLRVNDLYWKEDGWPTFG</sequence>
<evidence type="ECO:0000256" key="2">
    <source>
        <dbReference type="ARBA" id="ARBA00004834"/>
    </source>
</evidence>
<comment type="caution">
    <text evidence="11">The sequence shown here is derived from an EMBL/GenBank/DDBJ whole genome shotgun (WGS) entry which is preliminary data.</text>
</comment>
<dbReference type="OrthoDB" id="195678at2759"/>
<keyword evidence="5 7" id="KW-0378">Hydrolase</keyword>
<proteinExistence type="inferred from homology"/>
<keyword evidence="10" id="KW-0732">Signal</keyword>
<evidence type="ECO:0000256" key="9">
    <source>
        <dbReference type="PIRSR" id="PIRSR606710-2"/>
    </source>
</evidence>
<dbReference type="InterPro" id="IPR050727">
    <property type="entry name" value="GH43_arabinanases"/>
</dbReference>
<dbReference type="GO" id="GO:0046558">
    <property type="term" value="F:arabinan endo-1,5-alpha-L-arabinosidase activity"/>
    <property type="evidence" value="ECO:0007669"/>
    <property type="project" value="UniProtKB-EC"/>
</dbReference>
<dbReference type="Proteomes" id="UP000646827">
    <property type="component" value="Unassembled WGS sequence"/>
</dbReference>
<keyword evidence="6 7" id="KW-0326">Glycosidase</keyword>
<evidence type="ECO:0000313" key="11">
    <source>
        <dbReference type="EMBL" id="KAG2222154.1"/>
    </source>
</evidence>
<dbReference type="InterPro" id="IPR006710">
    <property type="entry name" value="Glyco_hydro_43"/>
</dbReference>
<evidence type="ECO:0000256" key="1">
    <source>
        <dbReference type="ARBA" id="ARBA00000375"/>
    </source>
</evidence>
<feature type="site" description="Important for catalytic activity, responsible for pKa modulation of the active site Glu and correct orientation of both the proton donor and substrate" evidence="9">
    <location>
        <position position="155"/>
    </location>
</feature>
<dbReference type="Gene3D" id="2.115.10.20">
    <property type="entry name" value="Glycosyl hydrolase domain, family 43"/>
    <property type="match status" value="1"/>
</dbReference>
<dbReference type="Pfam" id="PF04616">
    <property type="entry name" value="Glyco_hydro_43"/>
    <property type="match status" value="1"/>
</dbReference>
<dbReference type="UniPathway" id="UPA00667"/>
<dbReference type="SUPFAM" id="SSF75005">
    <property type="entry name" value="Arabinanase/levansucrase/invertase"/>
    <property type="match status" value="1"/>
</dbReference>
<dbReference type="PANTHER" id="PTHR43301">
    <property type="entry name" value="ARABINAN ENDO-1,5-ALPHA-L-ARABINOSIDASE"/>
    <property type="match status" value="1"/>
</dbReference>
<evidence type="ECO:0000256" key="10">
    <source>
        <dbReference type="SAM" id="SignalP"/>
    </source>
</evidence>
<evidence type="ECO:0000256" key="5">
    <source>
        <dbReference type="ARBA" id="ARBA00022801"/>
    </source>
</evidence>